<evidence type="ECO:0000313" key="1">
    <source>
        <dbReference type="EMBL" id="GFR68204.1"/>
    </source>
</evidence>
<accession>A0AAV4F4L6</accession>
<comment type="caution">
    <text evidence="1">The sequence shown here is derived from an EMBL/GenBank/DDBJ whole genome shotgun (WGS) entry which is preliminary data.</text>
</comment>
<organism evidence="1 2">
    <name type="scientific">Elysia marginata</name>
    <dbReference type="NCBI Taxonomy" id="1093978"/>
    <lineage>
        <taxon>Eukaryota</taxon>
        <taxon>Metazoa</taxon>
        <taxon>Spiralia</taxon>
        <taxon>Lophotrochozoa</taxon>
        <taxon>Mollusca</taxon>
        <taxon>Gastropoda</taxon>
        <taxon>Heterobranchia</taxon>
        <taxon>Euthyneura</taxon>
        <taxon>Panpulmonata</taxon>
        <taxon>Sacoglossa</taxon>
        <taxon>Placobranchoidea</taxon>
        <taxon>Plakobranchidae</taxon>
        <taxon>Elysia</taxon>
    </lineage>
</organism>
<protein>
    <submittedName>
        <fullName evidence="1">Uncharacterized protein</fullName>
    </submittedName>
</protein>
<dbReference type="AlphaFoldDB" id="A0AAV4F4L6"/>
<dbReference type="EMBL" id="BMAT01000546">
    <property type="protein sequence ID" value="GFR68204.1"/>
    <property type="molecule type" value="Genomic_DNA"/>
</dbReference>
<dbReference type="Proteomes" id="UP000762676">
    <property type="component" value="Unassembled WGS sequence"/>
</dbReference>
<keyword evidence="2" id="KW-1185">Reference proteome</keyword>
<evidence type="ECO:0000313" key="2">
    <source>
        <dbReference type="Proteomes" id="UP000762676"/>
    </source>
</evidence>
<proteinExistence type="predicted"/>
<reference evidence="1 2" key="1">
    <citation type="journal article" date="2021" name="Elife">
        <title>Chloroplast acquisition without the gene transfer in kleptoplastic sea slugs, Plakobranchus ocellatus.</title>
        <authorList>
            <person name="Maeda T."/>
            <person name="Takahashi S."/>
            <person name="Yoshida T."/>
            <person name="Shimamura S."/>
            <person name="Takaki Y."/>
            <person name="Nagai Y."/>
            <person name="Toyoda A."/>
            <person name="Suzuki Y."/>
            <person name="Arimoto A."/>
            <person name="Ishii H."/>
            <person name="Satoh N."/>
            <person name="Nishiyama T."/>
            <person name="Hasebe M."/>
            <person name="Maruyama T."/>
            <person name="Minagawa J."/>
            <person name="Obokata J."/>
            <person name="Shigenobu S."/>
        </authorList>
    </citation>
    <scope>NUCLEOTIDE SEQUENCE [LARGE SCALE GENOMIC DNA]</scope>
</reference>
<sequence length="97" mass="11033">MAGVTLSMSDSVHASVIIQHQLKQQQQQHLCSTQEAGLSQREEELVKIQPHLQQAREDEKEEELEEGVGLCDQLMLVSALFGIEMCMSFEQIYEILM</sequence>
<name>A0AAV4F4L6_9GAST</name>
<gene>
    <name evidence="1" type="ORF">ElyMa_000271100</name>
</gene>